<sequence length="64" mass="7420">MAADNCNFRHGHYFHDQFLSVSPFSKVSTMDKVTMLTILNGKRQGASIIYWCLGEYINSIIYER</sequence>
<dbReference type="Proteomes" id="UP000675284">
    <property type="component" value="Unassembled WGS sequence"/>
</dbReference>
<dbReference type="AlphaFoldDB" id="A0A941DW88"/>
<accession>A0A941DW88</accession>
<organism evidence="1 2">
    <name type="scientific">Virgibacillus salarius</name>
    <dbReference type="NCBI Taxonomy" id="447199"/>
    <lineage>
        <taxon>Bacteria</taxon>
        <taxon>Bacillati</taxon>
        <taxon>Bacillota</taxon>
        <taxon>Bacilli</taxon>
        <taxon>Bacillales</taxon>
        <taxon>Bacillaceae</taxon>
        <taxon>Virgibacillus</taxon>
    </lineage>
</organism>
<comment type="caution">
    <text evidence="1">The sequence shown here is derived from an EMBL/GenBank/DDBJ whole genome shotgun (WGS) entry which is preliminary data.</text>
</comment>
<dbReference type="EMBL" id="JAGSOT010000024">
    <property type="protein sequence ID" value="MBR7796274.1"/>
    <property type="molecule type" value="Genomic_DNA"/>
</dbReference>
<evidence type="ECO:0000313" key="1">
    <source>
        <dbReference type="EMBL" id="MBR7796274.1"/>
    </source>
</evidence>
<proteinExistence type="predicted"/>
<name>A0A941DW88_9BACI</name>
<reference evidence="1" key="1">
    <citation type="submission" date="2021-04" db="EMBL/GenBank/DDBJ databases">
        <title>Isolation and polyphasic classification of algal microorganism.</title>
        <authorList>
            <person name="Wang S."/>
        </authorList>
    </citation>
    <scope>NUCLEOTIDE SEQUENCE</scope>
    <source>
        <strain evidence="1">720a</strain>
    </source>
</reference>
<evidence type="ECO:0000313" key="2">
    <source>
        <dbReference type="Proteomes" id="UP000675284"/>
    </source>
</evidence>
<dbReference type="RefSeq" id="WP_026681717.1">
    <property type="nucleotide sequence ID" value="NZ_BAAACY010000110.1"/>
</dbReference>
<gene>
    <name evidence="1" type="ORF">KCX74_09515</name>
</gene>
<protein>
    <submittedName>
        <fullName evidence="1">Uncharacterized protein</fullName>
    </submittedName>
</protein>
<keyword evidence="2" id="KW-1185">Reference proteome</keyword>